<dbReference type="AlphaFoldDB" id="A0A2K8N9T4"/>
<feature type="transmembrane region" description="Helical" evidence="10">
    <location>
        <begin position="223"/>
        <end position="247"/>
    </location>
</feature>
<name>A0A2K8N9T4_9BACL</name>
<dbReference type="GO" id="GO:0015192">
    <property type="term" value="F:L-phenylalanine transmembrane transporter activity"/>
    <property type="evidence" value="ECO:0007669"/>
    <property type="project" value="TreeGrafter"/>
</dbReference>
<evidence type="ECO:0000256" key="1">
    <source>
        <dbReference type="ARBA" id="ARBA00004651"/>
    </source>
</evidence>
<feature type="transmembrane region" description="Helical" evidence="10">
    <location>
        <begin position="268"/>
        <end position="287"/>
    </location>
</feature>
<dbReference type="Pfam" id="PF02653">
    <property type="entry name" value="BPD_transp_2"/>
    <property type="match status" value="1"/>
</dbReference>
<evidence type="ECO:0000256" key="10">
    <source>
        <dbReference type="SAM" id="Phobius"/>
    </source>
</evidence>
<organism evidence="11 12">
    <name type="scientific">Kyrpidia spormannii</name>
    <dbReference type="NCBI Taxonomy" id="2055160"/>
    <lineage>
        <taxon>Bacteria</taxon>
        <taxon>Bacillati</taxon>
        <taxon>Bacillota</taxon>
        <taxon>Bacilli</taxon>
        <taxon>Bacillales</taxon>
        <taxon>Alicyclobacillaceae</taxon>
        <taxon>Kyrpidia</taxon>
    </lineage>
</organism>
<feature type="transmembrane region" description="Helical" evidence="10">
    <location>
        <begin position="65"/>
        <end position="83"/>
    </location>
</feature>
<evidence type="ECO:0000256" key="8">
    <source>
        <dbReference type="ARBA" id="ARBA00023136"/>
    </source>
</evidence>
<keyword evidence="4" id="KW-0997">Cell inner membrane</keyword>
<dbReference type="OrthoDB" id="9807115at2"/>
<keyword evidence="3" id="KW-1003">Cell membrane</keyword>
<evidence type="ECO:0000256" key="2">
    <source>
        <dbReference type="ARBA" id="ARBA00022448"/>
    </source>
</evidence>
<dbReference type="GO" id="GO:0005886">
    <property type="term" value="C:plasma membrane"/>
    <property type="evidence" value="ECO:0007669"/>
    <property type="project" value="UniProtKB-SubCell"/>
</dbReference>
<proteinExistence type="inferred from homology"/>
<keyword evidence="2" id="KW-0813">Transport</keyword>
<feature type="transmembrane region" description="Helical" evidence="10">
    <location>
        <begin position="12"/>
        <end position="30"/>
    </location>
</feature>
<evidence type="ECO:0000256" key="3">
    <source>
        <dbReference type="ARBA" id="ARBA00022475"/>
    </source>
</evidence>
<dbReference type="GO" id="GO:0042941">
    <property type="term" value="P:D-alanine transmembrane transport"/>
    <property type="evidence" value="ECO:0007669"/>
    <property type="project" value="TreeGrafter"/>
</dbReference>
<evidence type="ECO:0000256" key="9">
    <source>
        <dbReference type="ARBA" id="ARBA00037998"/>
    </source>
</evidence>
<dbReference type="InterPro" id="IPR052157">
    <property type="entry name" value="BCAA_transport_permease"/>
</dbReference>
<dbReference type="InterPro" id="IPR037294">
    <property type="entry name" value="ABC_BtuC-like"/>
</dbReference>
<protein>
    <submittedName>
        <fullName evidence="11">Branched-chain amino acid ABC transporter permease</fullName>
    </submittedName>
</protein>
<dbReference type="CDD" id="cd06582">
    <property type="entry name" value="TM_PBP1_LivH_like"/>
    <property type="match status" value="1"/>
</dbReference>
<accession>A0A2K8N9T4</accession>
<sequence length="291" mass="30646">MNEFLQQTVNGLVMGSCYTLIALGLTLIFGMLDMVNFAHGDLYMVGAFIAVACVGTLGVPYYLSILVAMIVVALLGVLLERIAFRPLEKSSRVNLLVSSIGISIILQNGVQLLWGPDPRPLPSPLANTVFGAFGITLNAQRILVVGVALGLIVLVYLLIQKTNLGIAMRAVALDSEVAALMGVRLNRILAATFALGAGLAAVAGVLLGPMFNVYPTMGVSATLKAFVVVLLGGIGNVAGAIAGGFLLGLMETYTAGYISSEYKDVMSFILMILVLLFKPNGIFGTYVQEKV</sequence>
<dbReference type="GO" id="GO:1903806">
    <property type="term" value="P:L-isoleucine import across plasma membrane"/>
    <property type="evidence" value="ECO:0007669"/>
    <property type="project" value="TreeGrafter"/>
</dbReference>
<keyword evidence="6" id="KW-0029">Amino-acid transport</keyword>
<comment type="subcellular location">
    <subcellularLocation>
        <location evidence="1">Cell membrane</location>
        <topology evidence="1">Multi-pass membrane protein</topology>
    </subcellularLocation>
</comment>
<comment type="similarity">
    <text evidence="9">Belongs to the binding-protein-dependent transport system permease family. LivHM subfamily.</text>
</comment>
<dbReference type="GO" id="GO:0015190">
    <property type="term" value="F:L-leucine transmembrane transporter activity"/>
    <property type="evidence" value="ECO:0007669"/>
    <property type="project" value="TreeGrafter"/>
</dbReference>
<evidence type="ECO:0000313" key="11">
    <source>
        <dbReference type="EMBL" id="ATY86108.1"/>
    </source>
</evidence>
<reference evidence="12" key="1">
    <citation type="submission" date="2017-11" db="EMBL/GenBank/DDBJ databases">
        <title>Complete Genome Sequence of Kyrpidia sp. Strain EA-1, a thermophilic, hydrogen-oxidizing Bacterium, isolated from the Azores.</title>
        <authorList>
            <person name="Reiner J.E."/>
            <person name="Lapp C.J."/>
            <person name="Bunk B."/>
            <person name="Gescher J."/>
        </authorList>
    </citation>
    <scope>NUCLEOTIDE SEQUENCE [LARGE SCALE GENOMIC DNA]</scope>
    <source>
        <strain evidence="12">EA-1</strain>
    </source>
</reference>
<dbReference type="KEGG" id="kyr:CVV65_15215"/>
<evidence type="ECO:0000256" key="7">
    <source>
        <dbReference type="ARBA" id="ARBA00022989"/>
    </source>
</evidence>
<keyword evidence="7 10" id="KW-1133">Transmembrane helix</keyword>
<dbReference type="PANTHER" id="PTHR11795">
    <property type="entry name" value="BRANCHED-CHAIN AMINO ACID TRANSPORT SYSTEM PERMEASE PROTEIN LIVH"/>
    <property type="match status" value="1"/>
</dbReference>
<evidence type="ECO:0000256" key="4">
    <source>
        <dbReference type="ARBA" id="ARBA00022519"/>
    </source>
</evidence>
<feature type="transmembrane region" description="Helical" evidence="10">
    <location>
        <begin position="95"/>
        <end position="114"/>
    </location>
</feature>
<feature type="transmembrane region" description="Helical" evidence="10">
    <location>
        <begin position="142"/>
        <end position="159"/>
    </location>
</feature>
<dbReference type="EMBL" id="CP024955">
    <property type="protein sequence ID" value="ATY86108.1"/>
    <property type="molecule type" value="Genomic_DNA"/>
</dbReference>
<evidence type="ECO:0000256" key="5">
    <source>
        <dbReference type="ARBA" id="ARBA00022692"/>
    </source>
</evidence>
<dbReference type="PANTHER" id="PTHR11795:SF371">
    <property type="entry name" value="HIGH-AFFINITY BRANCHED-CHAIN AMINO ACID TRANSPORT SYSTEM PERMEASE PROTEIN LIVH"/>
    <property type="match status" value="1"/>
</dbReference>
<gene>
    <name evidence="11" type="ORF">CVV65_15215</name>
</gene>
<dbReference type="RefSeq" id="WP_100668857.1">
    <property type="nucleotide sequence ID" value="NZ_CP024955.1"/>
</dbReference>
<dbReference type="GO" id="GO:0005304">
    <property type="term" value="F:L-valine transmembrane transporter activity"/>
    <property type="evidence" value="ECO:0007669"/>
    <property type="project" value="TreeGrafter"/>
</dbReference>
<keyword evidence="5 10" id="KW-0812">Transmembrane</keyword>
<dbReference type="GO" id="GO:0015188">
    <property type="term" value="F:L-isoleucine transmembrane transporter activity"/>
    <property type="evidence" value="ECO:0007669"/>
    <property type="project" value="TreeGrafter"/>
</dbReference>
<keyword evidence="12" id="KW-1185">Reference proteome</keyword>
<dbReference type="GO" id="GO:0015808">
    <property type="term" value="P:L-alanine transport"/>
    <property type="evidence" value="ECO:0007669"/>
    <property type="project" value="TreeGrafter"/>
</dbReference>
<evidence type="ECO:0000256" key="6">
    <source>
        <dbReference type="ARBA" id="ARBA00022970"/>
    </source>
</evidence>
<dbReference type="InterPro" id="IPR001851">
    <property type="entry name" value="ABC_transp_permease"/>
</dbReference>
<dbReference type="Proteomes" id="UP000231932">
    <property type="component" value="Chromosome"/>
</dbReference>
<evidence type="ECO:0000313" key="12">
    <source>
        <dbReference type="Proteomes" id="UP000231932"/>
    </source>
</evidence>
<feature type="transmembrane region" description="Helical" evidence="10">
    <location>
        <begin position="188"/>
        <end position="211"/>
    </location>
</feature>
<dbReference type="Gene3D" id="1.10.3470.10">
    <property type="entry name" value="ABC transporter involved in vitamin B12 uptake, BtuC"/>
    <property type="match status" value="1"/>
</dbReference>
<keyword evidence="8 10" id="KW-0472">Membrane</keyword>